<accession>A0ABT8HEH0</accession>
<organism evidence="1 2">
    <name type="scientific">Mycolicibacterium austroafricanum</name>
    <name type="common">Mycobacterium austroafricanum</name>
    <dbReference type="NCBI Taxonomy" id="39687"/>
    <lineage>
        <taxon>Bacteria</taxon>
        <taxon>Bacillati</taxon>
        <taxon>Actinomycetota</taxon>
        <taxon>Actinomycetes</taxon>
        <taxon>Mycobacteriales</taxon>
        <taxon>Mycobacteriaceae</taxon>
        <taxon>Mycolicibacterium</taxon>
    </lineage>
</organism>
<dbReference type="InterPro" id="IPR044668">
    <property type="entry name" value="PuuD-like"/>
</dbReference>
<dbReference type="Gene3D" id="3.40.50.880">
    <property type="match status" value="1"/>
</dbReference>
<dbReference type="Proteomes" id="UP001172687">
    <property type="component" value="Unassembled WGS sequence"/>
</dbReference>
<protein>
    <submittedName>
        <fullName evidence="1">Gamma-glutamyl-gamma-aminobutyrate hydrolase family protein</fullName>
    </submittedName>
</protein>
<reference evidence="1" key="1">
    <citation type="submission" date="2023-07" db="EMBL/GenBank/DDBJ databases">
        <title>Degradation of tert-butanol by M. austroafricanum TBA100.</title>
        <authorList>
            <person name="Helbich S."/>
            <person name="Vainshtein Y."/>
        </authorList>
    </citation>
    <scope>NUCLEOTIDE SEQUENCE</scope>
    <source>
        <strain evidence="1">TBA100</strain>
    </source>
</reference>
<name>A0ABT8HEH0_MYCAO</name>
<dbReference type="GO" id="GO:0016787">
    <property type="term" value="F:hydrolase activity"/>
    <property type="evidence" value="ECO:0007669"/>
    <property type="project" value="UniProtKB-KW"/>
</dbReference>
<dbReference type="EMBL" id="JAUHTC010000053">
    <property type="protein sequence ID" value="MDN4519160.1"/>
    <property type="molecule type" value="Genomic_DNA"/>
</dbReference>
<dbReference type="PANTHER" id="PTHR43235">
    <property type="entry name" value="GLUTAMINE AMIDOTRANSFERASE PB2B2.05-RELATED"/>
    <property type="match status" value="1"/>
</dbReference>
<keyword evidence="1" id="KW-0378">Hydrolase</keyword>
<dbReference type="InterPro" id="IPR011697">
    <property type="entry name" value="Peptidase_C26"/>
</dbReference>
<dbReference type="PANTHER" id="PTHR43235:SF1">
    <property type="entry name" value="GLUTAMINE AMIDOTRANSFERASE PB2B2.05-RELATED"/>
    <property type="match status" value="1"/>
</dbReference>
<dbReference type="SUPFAM" id="SSF52317">
    <property type="entry name" value="Class I glutamine amidotransferase-like"/>
    <property type="match status" value="1"/>
</dbReference>
<dbReference type="Pfam" id="PF07722">
    <property type="entry name" value="Peptidase_C26"/>
    <property type="match status" value="1"/>
</dbReference>
<evidence type="ECO:0000313" key="2">
    <source>
        <dbReference type="Proteomes" id="UP001172687"/>
    </source>
</evidence>
<dbReference type="PROSITE" id="PS51273">
    <property type="entry name" value="GATASE_TYPE_1"/>
    <property type="match status" value="1"/>
</dbReference>
<gene>
    <name evidence="1" type="ORF">QYF68_15235</name>
</gene>
<sequence>MTAKPLIAVTLNARELDWMLHWRKMFDGLQTVGAIPMAIECGSTVLDIGDTVRRLDGLVISGGGDVDPARWGGDPGDSTLAGVNPVRDHNEIAAFEAAWSLDIPTLAICRGAQLVTAARGGALYADLPRDFPSPVKHRLGEEALVETAHDVELVPGSRIAEWSQAGPRMPVNSQHHQGMRTLAAGFTAVAHAPDGLVEAFESPERPFTAVQWHPEVNWATCRHSHGILDGFVQSCRARMAAVDAA</sequence>
<proteinExistence type="predicted"/>
<dbReference type="InterPro" id="IPR029062">
    <property type="entry name" value="Class_I_gatase-like"/>
</dbReference>
<keyword evidence="2" id="KW-1185">Reference proteome</keyword>
<evidence type="ECO:0000313" key="1">
    <source>
        <dbReference type="EMBL" id="MDN4519160.1"/>
    </source>
</evidence>
<dbReference type="CDD" id="cd01745">
    <property type="entry name" value="GATase1_2"/>
    <property type="match status" value="1"/>
</dbReference>
<comment type="caution">
    <text evidence="1">The sequence shown here is derived from an EMBL/GenBank/DDBJ whole genome shotgun (WGS) entry which is preliminary data.</text>
</comment>
<dbReference type="RefSeq" id="WP_105388158.1">
    <property type="nucleotide sequence ID" value="NZ_CP070380.1"/>
</dbReference>